<proteinExistence type="predicted"/>
<dbReference type="InterPro" id="IPR045851">
    <property type="entry name" value="AMP-bd_C_sf"/>
</dbReference>
<keyword evidence="4" id="KW-1185">Reference proteome</keyword>
<evidence type="ECO:0000313" key="3">
    <source>
        <dbReference type="EMBL" id="MEJ8643176.1"/>
    </source>
</evidence>
<feature type="compositionally biased region" description="Low complexity" evidence="1">
    <location>
        <begin position="157"/>
        <end position="196"/>
    </location>
</feature>
<feature type="domain" description="AMP-binding enzyme C-terminal" evidence="2">
    <location>
        <begin position="76"/>
        <end position="150"/>
    </location>
</feature>
<dbReference type="Gene3D" id="2.30.38.10">
    <property type="entry name" value="Luciferase, Domain 3"/>
    <property type="match status" value="1"/>
</dbReference>
<reference evidence="3 4" key="1">
    <citation type="submission" date="2024-03" db="EMBL/GenBank/DDBJ databases">
        <title>Novel Streptomyces species of biotechnological and ecological value are a feature of Machair soil.</title>
        <authorList>
            <person name="Prole J.R."/>
            <person name="Goodfellow M."/>
            <person name="Allenby N."/>
            <person name="Ward A.C."/>
        </authorList>
    </citation>
    <scope>NUCLEOTIDE SEQUENCE [LARGE SCALE GENOMIC DNA]</scope>
    <source>
        <strain evidence="3 4">MS1.HAVA.3</strain>
    </source>
</reference>
<feature type="region of interest" description="Disordered" evidence="1">
    <location>
        <begin position="149"/>
        <end position="196"/>
    </location>
</feature>
<sequence>MPGDLYLGGTGVARGYRGRPGLTAERFVPDPFGGRPGARLYFTGDKARLREDGTLVFLGRDDGQVKLRGFRIELGEIEARLEEHPAVRRAVALVREDRPGDKRLTGYVESADEALTAEELREHLRGFLPDYMVPAAIVRLETFPLGTSGKIDRRALPAPSSTATRRATYRRATPSSWRSRTSGRRSSGSPRSACTTASSTWAATPCSCCA</sequence>
<evidence type="ECO:0000256" key="1">
    <source>
        <dbReference type="SAM" id="MobiDB-lite"/>
    </source>
</evidence>
<dbReference type="Pfam" id="PF13193">
    <property type="entry name" value="AMP-binding_C"/>
    <property type="match status" value="1"/>
</dbReference>
<dbReference type="EMBL" id="JBBKAM010000002">
    <property type="protein sequence ID" value="MEJ8643176.1"/>
    <property type="molecule type" value="Genomic_DNA"/>
</dbReference>
<evidence type="ECO:0000259" key="2">
    <source>
        <dbReference type="Pfam" id="PF13193"/>
    </source>
</evidence>
<organism evidence="3 4">
    <name type="scientific">Streptomyces caledonius</name>
    <dbReference type="NCBI Taxonomy" id="3134107"/>
    <lineage>
        <taxon>Bacteria</taxon>
        <taxon>Bacillati</taxon>
        <taxon>Actinomycetota</taxon>
        <taxon>Actinomycetes</taxon>
        <taxon>Kitasatosporales</taxon>
        <taxon>Streptomycetaceae</taxon>
        <taxon>Streptomyces</taxon>
    </lineage>
</organism>
<gene>
    <name evidence="3" type="ORF">WKI68_20865</name>
</gene>
<dbReference type="Gene3D" id="3.30.300.30">
    <property type="match status" value="1"/>
</dbReference>
<accession>A0ABU8U6M3</accession>
<dbReference type="InterPro" id="IPR025110">
    <property type="entry name" value="AMP-bd_C"/>
</dbReference>
<evidence type="ECO:0000313" key="4">
    <source>
        <dbReference type="Proteomes" id="UP001382904"/>
    </source>
</evidence>
<dbReference type="PANTHER" id="PTHR45527">
    <property type="entry name" value="NONRIBOSOMAL PEPTIDE SYNTHETASE"/>
    <property type="match status" value="1"/>
</dbReference>
<protein>
    <recommendedName>
        <fullName evidence="2">AMP-binding enzyme C-terminal domain-containing protein</fullName>
    </recommendedName>
</protein>
<comment type="caution">
    <text evidence="3">The sequence shown here is derived from an EMBL/GenBank/DDBJ whole genome shotgun (WGS) entry which is preliminary data.</text>
</comment>
<name>A0ABU8U6M3_9ACTN</name>
<dbReference type="Proteomes" id="UP001382904">
    <property type="component" value="Unassembled WGS sequence"/>
</dbReference>
<dbReference type="PANTHER" id="PTHR45527:SF1">
    <property type="entry name" value="FATTY ACID SYNTHASE"/>
    <property type="match status" value="1"/>
</dbReference>
<dbReference type="SUPFAM" id="SSF56801">
    <property type="entry name" value="Acetyl-CoA synthetase-like"/>
    <property type="match status" value="1"/>
</dbReference>